<dbReference type="Proteomes" id="UP000642125">
    <property type="component" value="Unassembled WGS sequence"/>
</dbReference>
<organism evidence="2 3">
    <name type="scientific">Cellulomonas pakistanensis</name>
    <dbReference type="NCBI Taxonomy" id="992287"/>
    <lineage>
        <taxon>Bacteria</taxon>
        <taxon>Bacillati</taxon>
        <taxon>Actinomycetota</taxon>
        <taxon>Actinomycetes</taxon>
        <taxon>Micrococcales</taxon>
        <taxon>Cellulomonadaceae</taxon>
        <taxon>Cellulomonas</taxon>
    </lineage>
</organism>
<name>A0A919U627_9CELL</name>
<dbReference type="RefSeq" id="WP_203667885.1">
    <property type="nucleotide sequence ID" value="NZ_BONO01000007.1"/>
</dbReference>
<accession>A0A919U627</accession>
<dbReference type="AlphaFoldDB" id="A0A919U627"/>
<keyword evidence="1" id="KW-1133">Transmembrane helix</keyword>
<sequence>MATSTPPATEPAAPDRRQRARLAALAVGVVALLAVAGVWFGAHQRAQAQGREDLEEALAALAPVATELQQMTDSSREALASTEGRLLDPAVGTTMATAIEDAEALDTSAPTEGSPAEQAAAVDRTREAAQDRLATLHDASVALFTDSYHFDLQQEADALAAATAGLDGAVATGEQALAAGTGDADARSALRSALDAAAAARATQVDAEDIDSVIGATTAVRDARTAVEAATGALAG</sequence>
<keyword evidence="1" id="KW-0472">Membrane</keyword>
<evidence type="ECO:0000313" key="3">
    <source>
        <dbReference type="Proteomes" id="UP000642125"/>
    </source>
</evidence>
<evidence type="ECO:0000256" key="1">
    <source>
        <dbReference type="SAM" id="Phobius"/>
    </source>
</evidence>
<keyword evidence="3" id="KW-1185">Reference proteome</keyword>
<comment type="caution">
    <text evidence="2">The sequence shown here is derived from an EMBL/GenBank/DDBJ whole genome shotgun (WGS) entry which is preliminary data.</text>
</comment>
<gene>
    <name evidence="2" type="ORF">Cpa01nite_12260</name>
</gene>
<proteinExistence type="predicted"/>
<feature type="transmembrane region" description="Helical" evidence="1">
    <location>
        <begin position="22"/>
        <end position="42"/>
    </location>
</feature>
<protein>
    <submittedName>
        <fullName evidence="2">Uncharacterized protein</fullName>
    </submittedName>
</protein>
<dbReference type="EMBL" id="BONO01000007">
    <property type="protein sequence ID" value="GIG35845.1"/>
    <property type="molecule type" value="Genomic_DNA"/>
</dbReference>
<keyword evidence="1" id="KW-0812">Transmembrane</keyword>
<reference evidence="2" key="1">
    <citation type="submission" date="2021-01" db="EMBL/GenBank/DDBJ databases">
        <title>Whole genome shotgun sequence of Cellulomonas pakistanensis NBRC 110800.</title>
        <authorList>
            <person name="Komaki H."/>
            <person name="Tamura T."/>
        </authorList>
    </citation>
    <scope>NUCLEOTIDE SEQUENCE</scope>
    <source>
        <strain evidence="2">NBRC 110800</strain>
    </source>
</reference>
<evidence type="ECO:0000313" key="2">
    <source>
        <dbReference type="EMBL" id="GIG35845.1"/>
    </source>
</evidence>